<dbReference type="PROSITE" id="PS51898">
    <property type="entry name" value="TYR_RECOMBINASE"/>
    <property type="match status" value="1"/>
</dbReference>
<keyword evidence="6" id="KW-1185">Reference proteome</keyword>
<comment type="caution">
    <text evidence="5">The sequence shown here is derived from an EMBL/GenBank/DDBJ whole genome shotgun (WGS) entry which is preliminary data.</text>
</comment>
<dbReference type="Gene3D" id="1.10.443.10">
    <property type="entry name" value="Intergrase catalytic core"/>
    <property type="match status" value="1"/>
</dbReference>
<dbReference type="GO" id="GO:0015074">
    <property type="term" value="P:DNA integration"/>
    <property type="evidence" value="ECO:0007669"/>
    <property type="project" value="InterPro"/>
</dbReference>
<dbReference type="InterPro" id="IPR013762">
    <property type="entry name" value="Integrase-like_cat_sf"/>
</dbReference>
<organism evidence="5 6">
    <name type="scientific">Hufsiella ginkgonis</name>
    <dbReference type="NCBI Taxonomy" id="2695274"/>
    <lineage>
        <taxon>Bacteria</taxon>
        <taxon>Pseudomonadati</taxon>
        <taxon>Bacteroidota</taxon>
        <taxon>Sphingobacteriia</taxon>
        <taxon>Sphingobacteriales</taxon>
        <taxon>Sphingobacteriaceae</taxon>
        <taxon>Hufsiella</taxon>
    </lineage>
</organism>
<evidence type="ECO:0000313" key="6">
    <source>
        <dbReference type="Proteomes" id="UP000451233"/>
    </source>
</evidence>
<dbReference type="Pfam" id="PF00589">
    <property type="entry name" value="Phage_integrase"/>
    <property type="match status" value="1"/>
</dbReference>
<evidence type="ECO:0000256" key="1">
    <source>
        <dbReference type="ARBA" id="ARBA00008857"/>
    </source>
</evidence>
<gene>
    <name evidence="5" type="ORF">GS398_20625</name>
</gene>
<accession>A0A7K1Y3T8</accession>
<reference evidence="5 6" key="1">
    <citation type="submission" date="2019-11" db="EMBL/GenBank/DDBJ databases">
        <title>Pedobacter sp. HMF7056 Genome sequencing and assembly.</title>
        <authorList>
            <person name="Kang H."/>
            <person name="Kim H."/>
            <person name="Joh K."/>
        </authorList>
    </citation>
    <scope>NUCLEOTIDE SEQUENCE [LARGE SCALE GENOMIC DNA]</scope>
    <source>
        <strain evidence="5 6">HMF7056</strain>
    </source>
</reference>
<dbReference type="PANTHER" id="PTHR30349">
    <property type="entry name" value="PHAGE INTEGRASE-RELATED"/>
    <property type="match status" value="1"/>
</dbReference>
<dbReference type="Proteomes" id="UP000451233">
    <property type="component" value="Unassembled WGS sequence"/>
</dbReference>
<comment type="similarity">
    <text evidence="1">Belongs to the 'phage' integrase family.</text>
</comment>
<proteinExistence type="inferred from homology"/>
<dbReference type="PANTHER" id="PTHR30349:SF41">
    <property type="entry name" value="INTEGRASE_RECOMBINASE PROTEIN MJ0367-RELATED"/>
    <property type="match status" value="1"/>
</dbReference>
<name>A0A7K1Y3T8_9SPHI</name>
<dbReference type="EMBL" id="WVHS01000006">
    <property type="protein sequence ID" value="MXV17719.1"/>
    <property type="molecule type" value="Genomic_DNA"/>
</dbReference>
<evidence type="ECO:0000256" key="3">
    <source>
        <dbReference type="ARBA" id="ARBA00023172"/>
    </source>
</evidence>
<evidence type="ECO:0000256" key="2">
    <source>
        <dbReference type="ARBA" id="ARBA00023125"/>
    </source>
</evidence>
<dbReference type="InterPro" id="IPR050090">
    <property type="entry name" value="Tyrosine_recombinase_XerCD"/>
</dbReference>
<keyword evidence="2" id="KW-0238">DNA-binding</keyword>
<dbReference type="GO" id="GO:0006310">
    <property type="term" value="P:DNA recombination"/>
    <property type="evidence" value="ECO:0007669"/>
    <property type="project" value="UniProtKB-KW"/>
</dbReference>
<protein>
    <submittedName>
        <fullName evidence="5">Tyrosine-type recombinase/integrase</fullName>
    </submittedName>
</protein>
<dbReference type="SUPFAM" id="SSF56349">
    <property type="entry name" value="DNA breaking-rejoining enzymes"/>
    <property type="match status" value="1"/>
</dbReference>
<evidence type="ECO:0000313" key="5">
    <source>
        <dbReference type="EMBL" id="MXV17719.1"/>
    </source>
</evidence>
<dbReference type="InterPro" id="IPR011010">
    <property type="entry name" value="DNA_brk_join_enz"/>
</dbReference>
<sequence>MFSELRIVTSNDLNNRSYVCFYFHGERKREYNGKNVGLKIQPNYASSIDERTKLLKKLEFELRKALEAGTYPVKELKEEAKPKEAIQVNVLTTGTLLKNALEKKLSSQLSKFYKRNLRYIYNNFVSFLNQDELNGNIENIRVPRIEEFLSQFGSSGTYYMNKRRDLGVLFSTVGKQIERKLAVVKDTDRRRSKAKLHKIYELHQVKPILEYLKANHPNLHLCCLITYGCFLRPHEEVRNLHGHHFKKDVTEIHLSGDENKGGKIRVVHIPSYVREEILDRVNKLKPDENLFTGLTEPFNDAYFNTAWTRIWHKMHKLKMVTDDQTIYSFRHTAAVNVYHKTKDIYILQQLLGHSDMIVTLKYLRGLGELTSDQLKHSMPEL</sequence>
<dbReference type="CDD" id="cd00397">
    <property type="entry name" value="DNA_BRE_C"/>
    <property type="match status" value="1"/>
</dbReference>
<dbReference type="GO" id="GO:0003677">
    <property type="term" value="F:DNA binding"/>
    <property type="evidence" value="ECO:0007669"/>
    <property type="project" value="UniProtKB-KW"/>
</dbReference>
<keyword evidence="3" id="KW-0233">DNA recombination</keyword>
<feature type="domain" description="Tyr recombinase" evidence="4">
    <location>
        <begin position="195"/>
        <end position="379"/>
    </location>
</feature>
<dbReference type="AlphaFoldDB" id="A0A7K1Y3T8"/>
<dbReference type="InterPro" id="IPR002104">
    <property type="entry name" value="Integrase_catalytic"/>
</dbReference>
<evidence type="ECO:0000259" key="4">
    <source>
        <dbReference type="PROSITE" id="PS51898"/>
    </source>
</evidence>
<dbReference type="RefSeq" id="WP_160908733.1">
    <property type="nucleotide sequence ID" value="NZ_WVHS01000006.1"/>
</dbReference>